<name>A0AC34PZP0_9BILA</name>
<organism evidence="1 2">
    <name type="scientific">Panagrolaimus sp. JU765</name>
    <dbReference type="NCBI Taxonomy" id="591449"/>
    <lineage>
        <taxon>Eukaryota</taxon>
        <taxon>Metazoa</taxon>
        <taxon>Ecdysozoa</taxon>
        <taxon>Nematoda</taxon>
        <taxon>Chromadorea</taxon>
        <taxon>Rhabditida</taxon>
        <taxon>Tylenchina</taxon>
        <taxon>Panagrolaimomorpha</taxon>
        <taxon>Panagrolaimoidea</taxon>
        <taxon>Panagrolaimidae</taxon>
        <taxon>Panagrolaimus</taxon>
    </lineage>
</organism>
<sequence length="170" mass="19446">MVTIVFCGKKKVESKINRANNNKEAINLSKKKLKSNEDDEPETNPTNCASGASQEQFSKTPLSEIIIRNDKIDANAPTNPSQYDIVSTPLNPDEDPFMLNKADQHEGKVPEMIRQKLEDNVKTLKQQYIIPDDHKMINYDEIPKKMTLEEMVKLNARKRKQMEMATGQQK</sequence>
<evidence type="ECO:0000313" key="2">
    <source>
        <dbReference type="WBParaSite" id="JU765_v2.g11528.t1"/>
    </source>
</evidence>
<proteinExistence type="predicted"/>
<accession>A0AC34PZP0</accession>
<dbReference type="WBParaSite" id="JU765_v2.g11528.t1">
    <property type="protein sequence ID" value="JU765_v2.g11528.t1"/>
    <property type="gene ID" value="JU765_v2.g11528"/>
</dbReference>
<evidence type="ECO:0000313" key="1">
    <source>
        <dbReference type="Proteomes" id="UP000887576"/>
    </source>
</evidence>
<protein>
    <submittedName>
        <fullName evidence="2">Uncharacterized protein</fullName>
    </submittedName>
</protein>
<dbReference type="Proteomes" id="UP000887576">
    <property type="component" value="Unplaced"/>
</dbReference>
<reference evidence="2" key="1">
    <citation type="submission" date="2022-11" db="UniProtKB">
        <authorList>
            <consortium name="WormBaseParasite"/>
        </authorList>
    </citation>
    <scope>IDENTIFICATION</scope>
</reference>